<feature type="non-terminal residue" evidence="14">
    <location>
        <position position="449"/>
    </location>
</feature>
<protein>
    <recommendedName>
        <fullName evidence="11">DNA polymerase III subunit gamma/tau</fullName>
        <ecNumber evidence="11">2.7.7.7</ecNumber>
    </recommendedName>
</protein>
<evidence type="ECO:0000256" key="12">
    <source>
        <dbReference type="SAM" id="MobiDB-lite"/>
    </source>
</evidence>
<evidence type="ECO:0000256" key="1">
    <source>
        <dbReference type="ARBA" id="ARBA00006360"/>
    </source>
</evidence>
<evidence type="ECO:0000256" key="2">
    <source>
        <dbReference type="ARBA" id="ARBA00022679"/>
    </source>
</evidence>
<name>A0ABV7LHG0_9HYPH</name>
<evidence type="ECO:0000256" key="8">
    <source>
        <dbReference type="ARBA" id="ARBA00022840"/>
    </source>
</evidence>
<feature type="region of interest" description="Disordered" evidence="12">
    <location>
        <begin position="1"/>
        <end position="32"/>
    </location>
</feature>
<dbReference type="Gene3D" id="3.40.50.300">
    <property type="entry name" value="P-loop containing nucleotide triphosphate hydrolases"/>
    <property type="match status" value="1"/>
</dbReference>
<evidence type="ECO:0000256" key="5">
    <source>
        <dbReference type="ARBA" id="ARBA00022723"/>
    </source>
</evidence>
<dbReference type="SUPFAM" id="SSF48019">
    <property type="entry name" value="post-AAA+ oligomerization domain-like"/>
    <property type="match status" value="1"/>
</dbReference>
<dbReference type="EC" id="2.7.7.7" evidence="11"/>
<keyword evidence="7" id="KW-0862">Zinc</keyword>
<dbReference type="RefSeq" id="WP_376869012.1">
    <property type="nucleotide sequence ID" value="NZ_JBHRUV010000118.1"/>
</dbReference>
<evidence type="ECO:0000256" key="9">
    <source>
        <dbReference type="ARBA" id="ARBA00022932"/>
    </source>
</evidence>
<dbReference type="NCBIfam" id="TIGR02397">
    <property type="entry name" value="dnaX_nterm"/>
    <property type="match status" value="1"/>
</dbReference>
<organism evidence="14 15">
    <name type="scientific">Camelimonas abortus</name>
    <dbReference type="NCBI Taxonomy" id="1017184"/>
    <lineage>
        <taxon>Bacteria</taxon>
        <taxon>Pseudomonadati</taxon>
        <taxon>Pseudomonadota</taxon>
        <taxon>Alphaproteobacteria</taxon>
        <taxon>Hyphomicrobiales</taxon>
        <taxon>Chelatococcaceae</taxon>
        <taxon>Camelimonas</taxon>
    </lineage>
</organism>
<dbReference type="InterPro" id="IPR008921">
    <property type="entry name" value="DNA_pol3_clamp-load_cplx_C"/>
</dbReference>
<comment type="catalytic activity">
    <reaction evidence="10 11">
        <text>DNA(n) + a 2'-deoxyribonucleoside 5'-triphosphate = DNA(n+1) + diphosphate</text>
        <dbReference type="Rhea" id="RHEA:22508"/>
        <dbReference type="Rhea" id="RHEA-COMP:17339"/>
        <dbReference type="Rhea" id="RHEA-COMP:17340"/>
        <dbReference type="ChEBI" id="CHEBI:33019"/>
        <dbReference type="ChEBI" id="CHEBI:61560"/>
        <dbReference type="ChEBI" id="CHEBI:173112"/>
        <dbReference type="EC" id="2.7.7.7"/>
    </reaction>
</comment>
<dbReference type="Pfam" id="PF12169">
    <property type="entry name" value="DNA_pol3_gamma3"/>
    <property type="match status" value="1"/>
</dbReference>
<dbReference type="EMBL" id="JBHRUV010000118">
    <property type="protein sequence ID" value="MFC3267375.1"/>
    <property type="molecule type" value="Genomic_DNA"/>
</dbReference>
<comment type="similarity">
    <text evidence="1 11">Belongs to the DnaX/STICHEL family.</text>
</comment>
<dbReference type="InterPro" id="IPR012763">
    <property type="entry name" value="DNA_pol_III_sug/sutau_N"/>
</dbReference>
<dbReference type="Proteomes" id="UP001595536">
    <property type="component" value="Unassembled WGS sequence"/>
</dbReference>
<dbReference type="SMART" id="SM00382">
    <property type="entry name" value="AAA"/>
    <property type="match status" value="1"/>
</dbReference>
<dbReference type="SUPFAM" id="SSF52540">
    <property type="entry name" value="P-loop containing nucleoside triphosphate hydrolases"/>
    <property type="match status" value="1"/>
</dbReference>
<evidence type="ECO:0000256" key="3">
    <source>
        <dbReference type="ARBA" id="ARBA00022695"/>
    </source>
</evidence>
<evidence type="ECO:0000313" key="14">
    <source>
        <dbReference type="EMBL" id="MFC3267375.1"/>
    </source>
</evidence>
<sequence length="449" mass="47364">MTDTPETTPHDDGAPALPGSGDAPAPAAAGQNAPYRVLARKYRPRSFDDLIGQEAMVRTLSNAFQTGRIPQAWMLTGVRGVGKTTTARILARALNYERPDGGGGPTIDLKEPGVHCQQIIEGAHIDVVEIDAASNNGVDNIRQINDSVRYAPVSARYKVYIVDEVHMLSTGAFNAFLKTLEEPPPHAKFIFATTEIRKVPVTILSRCQRFDLRRVQAPVLAAHLARICGLEKVTYEEEALAQIARAAEGSVRDSLSLLDQAIAHGAGHVSAETVRAMLGLADRGRIIDLFEAVMRGDLAGALALLQDLHDAGADPAVVMADLAGFTHLTTRLKVTPEAARDPSLTEAERVRGADLAGKLSVRALSRAWQMLLKALPEVQDSFRPLAAAEMALVRLAYAADLPTPDEALKMLRDAPAGGFGPAGGGAFAGGAGPAASGASLAAAPAPAPR</sequence>
<dbReference type="InterPro" id="IPR003593">
    <property type="entry name" value="AAA+_ATPase"/>
</dbReference>
<dbReference type="PANTHER" id="PTHR11669">
    <property type="entry name" value="REPLICATION FACTOR C / DNA POLYMERASE III GAMMA-TAU SUBUNIT"/>
    <property type="match status" value="1"/>
</dbReference>
<evidence type="ECO:0000313" key="15">
    <source>
        <dbReference type="Proteomes" id="UP001595536"/>
    </source>
</evidence>
<accession>A0ABV7LHG0</accession>
<comment type="caution">
    <text evidence="14">The sequence shown here is derived from an EMBL/GenBank/DDBJ whole genome shotgun (WGS) entry which is preliminary data.</text>
</comment>
<evidence type="ECO:0000256" key="11">
    <source>
        <dbReference type="RuleBase" id="RU364063"/>
    </source>
</evidence>
<gene>
    <name evidence="11" type="primary">dnaX</name>
    <name evidence="14" type="ORF">ACFOEX_13630</name>
</gene>
<dbReference type="InterPro" id="IPR045085">
    <property type="entry name" value="HLD_clamp_pol_III_gamma_tau"/>
</dbReference>
<evidence type="ECO:0000256" key="7">
    <source>
        <dbReference type="ARBA" id="ARBA00022833"/>
    </source>
</evidence>
<dbReference type="InterPro" id="IPR027417">
    <property type="entry name" value="P-loop_NTPase"/>
</dbReference>
<keyword evidence="2 11" id="KW-0808">Transferase</keyword>
<comment type="subunit">
    <text evidence="11">DNA polymerase III contains a core (composed of alpha, epsilon and theta chains) that associates with a tau subunit. This core dimerizes to form the POLIII' complex. PolIII' associates with the gamma complex (composed of gamma, delta, delta', psi and chi chains) and with the beta chain to form the complete DNA polymerase III complex.</text>
</comment>
<dbReference type="InterPro" id="IPR022754">
    <property type="entry name" value="DNA_pol_III_gamma-3"/>
</dbReference>
<dbReference type="Pfam" id="PF13177">
    <property type="entry name" value="DNA_pol3_delta2"/>
    <property type="match status" value="1"/>
</dbReference>
<reference evidence="15" key="1">
    <citation type="journal article" date="2019" name="Int. J. Syst. Evol. Microbiol.">
        <title>The Global Catalogue of Microorganisms (GCM) 10K type strain sequencing project: providing services to taxonomists for standard genome sequencing and annotation.</title>
        <authorList>
            <consortium name="The Broad Institute Genomics Platform"/>
            <consortium name="The Broad Institute Genome Sequencing Center for Infectious Disease"/>
            <person name="Wu L."/>
            <person name="Ma J."/>
        </authorList>
    </citation>
    <scope>NUCLEOTIDE SEQUENCE [LARGE SCALE GENOMIC DNA]</scope>
    <source>
        <strain evidence="15">CCM 7941</strain>
    </source>
</reference>
<keyword evidence="4 11" id="KW-0235">DNA replication</keyword>
<dbReference type="PANTHER" id="PTHR11669:SF0">
    <property type="entry name" value="PROTEIN STICHEL-LIKE 2"/>
    <property type="match status" value="1"/>
</dbReference>
<dbReference type="GO" id="GO:0003887">
    <property type="term" value="F:DNA-directed DNA polymerase activity"/>
    <property type="evidence" value="ECO:0007669"/>
    <property type="project" value="UniProtKB-EC"/>
</dbReference>
<dbReference type="Gene3D" id="1.20.272.10">
    <property type="match status" value="1"/>
</dbReference>
<evidence type="ECO:0000256" key="6">
    <source>
        <dbReference type="ARBA" id="ARBA00022741"/>
    </source>
</evidence>
<dbReference type="CDD" id="cd00009">
    <property type="entry name" value="AAA"/>
    <property type="match status" value="1"/>
</dbReference>
<keyword evidence="8 11" id="KW-0067">ATP-binding</keyword>
<dbReference type="NCBIfam" id="NF006585">
    <property type="entry name" value="PRK09111.1"/>
    <property type="match status" value="1"/>
</dbReference>
<evidence type="ECO:0000259" key="13">
    <source>
        <dbReference type="SMART" id="SM00382"/>
    </source>
</evidence>
<dbReference type="Pfam" id="PF22608">
    <property type="entry name" value="DNAX_ATPase_lid"/>
    <property type="match status" value="1"/>
</dbReference>
<proteinExistence type="inferred from homology"/>
<evidence type="ECO:0000256" key="10">
    <source>
        <dbReference type="ARBA" id="ARBA00049244"/>
    </source>
</evidence>
<keyword evidence="5" id="KW-0479">Metal-binding</keyword>
<keyword evidence="6 11" id="KW-0547">Nucleotide-binding</keyword>
<keyword evidence="3 11" id="KW-0548">Nucleotidyltransferase</keyword>
<keyword evidence="9 11" id="KW-0239">DNA-directed DNA polymerase</keyword>
<keyword evidence="15" id="KW-1185">Reference proteome</keyword>
<evidence type="ECO:0000256" key="4">
    <source>
        <dbReference type="ARBA" id="ARBA00022705"/>
    </source>
</evidence>
<dbReference type="CDD" id="cd18137">
    <property type="entry name" value="HLD_clamp_pol_III_gamma_tau"/>
    <property type="match status" value="1"/>
</dbReference>
<feature type="domain" description="AAA+ ATPase" evidence="13">
    <location>
        <begin position="69"/>
        <end position="216"/>
    </location>
</feature>
<comment type="function">
    <text evidence="11">DNA polymerase III is a complex, multichain enzyme responsible for most of the replicative synthesis in bacteria. This DNA polymerase also exhibits 3' to 5' exonuclease activity.</text>
</comment>
<dbReference type="InterPro" id="IPR050238">
    <property type="entry name" value="DNA_Rep/Repair_Clamp_Loader"/>
</dbReference>
<dbReference type="Gene3D" id="1.10.8.60">
    <property type="match status" value="1"/>
</dbReference>
<feature type="compositionally biased region" description="Low complexity" evidence="12">
    <location>
        <begin position="14"/>
        <end position="30"/>
    </location>
</feature>